<gene>
    <name evidence="1" type="ORF">G3O08_15870</name>
</gene>
<evidence type="ECO:0000313" key="2">
    <source>
        <dbReference type="Proteomes" id="UP000486602"/>
    </source>
</evidence>
<accession>A0A7K3WTV5</accession>
<comment type="caution">
    <text evidence="1">The sequence shown here is derived from an EMBL/GenBank/DDBJ whole genome shotgun (WGS) entry which is preliminary data.</text>
</comment>
<protein>
    <submittedName>
        <fullName evidence="1">Uncharacterized protein</fullName>
    </submittedName>
</protein>
<organism evidence="1 2">
    <name type="scientific">Cryomorpha ignava</name>
    <dbReference type="NCBI Taxonomy" id="101383"/>
    <lineage>
        <taxon>Bacteria</taxon>
        <taxon>Pseudomonadati</taxon>
        <taxon>Bacteroidota</taxon>
        <taxon>Flavobacteriia</taxon>
        <taxon>Flavobacteriales</taxon>
        <taxon>Cryomorphaceae</taxon>
        <taxon>Cryomorpha</taxon>
    </lineage>
</organism>
<dbReference type="EMBL" id="JAAGVY010000037">
    <property type="protein sequence ID" value="NEN24978.1"/>
    <property type="molecule type" value="Genomic_DNA"/>
</dbReference>
<name>A0A7K3WTV5_9FLAO</name>
<dbReference type="Proteomes" id="UP000486602">
    <property type="component" value="Unassembled WGS sequence"/>
</dbReference>
<keyword evidence="2" id="KW-1185">Reference proteome</keyword>
<sequence>MTDKNIEISKVQGEIEKYIGIGQNSLIYNYGDNDGKTTLHLVTLNPRHNQSFLFHSEEGYDKIDALKKMLTYVQNHKDKESSYTIQWKKATDDALETSYFSAKNVQSALDKLMYDRDPNSITVFSIIMNPTT</sequence>
<dbReference type="RefSeq" id="WP_163286370.1">
    <property type="nucleotide sequence ID" value="NZ_JAAGVY010000037.1"/>
</dbReference>
<evidence type="ECO:0000313" key="1">
    <source>
        <dbReference type="EMBL" id="NEN24978.1"/>
    </source>
</evidence>
<reference evidence="1 2" key="1">
    <citation type="submission" date="2020-02" db="EMBL/GenBank/DDBJ databases">
        <title>Out from the shadows clarifying the taxonomy of the family Cryomorphaceae and related taxa by utilizing the GTDB taxonomic framework.</title>
        <authorList>
            <person name="Bowman J.P."/>
        </authorList>
    </citation>
    <scope>NUCLEOTIDE SEQUENCE [LARGE SCALE GENOMIC DNA]</scope>
    <source>
        <strain evidence="1 2">QSSC 1-22</strain>
    </source>
</reference>
<dbReference type="AlphaFoldDB" id="A0A7K3WTV5"/>
<proteinExistence type="predicted"/>